<keyword evidence="2" id="KW-1185">Reference proteome</keyword>
<dbReference type="OrthoDB" id="1681765at2759"/>
<dbReference type="InParanoid" id="A0A369J9Y6"/>
<sequence length="127" mass="14388">MNSLLFFFISHRLAVVLRCYKRDFRGVGTPSANLARSQTISLLHVAVQLMALSLIAGFRKRQQCDTGSVTQNVLAASDFGLSFISILNDWEGSAANSRVFEYARGRISYYHQITTSWQMLVFHFVTF</sequence>
<dbReference type="Proteomes" id="UP000076154">
    <property type="component" value="Unassembled WGS sequence"/>
</dbReference>
<name>A0A369J9Y6_HYPMA</name>
<reference evidence="1" key="1">
    <citation type="submission" date="2018-04" db="EMBL/GenBank/DDBJ databases">
        <title>Whole genome sequencing of Hypsizygus marmoreus.</title>
        <authorList>
            <person name="Choi I.-G."/>
            <person name="Min B."/>
            <person name="Kim J.-G."/>
            <person name="Kim S."/>
            <person name="Oh Y.-L."/>
            <person name="Kong W.-S."/>
            <person name="Park H."/>
            <person name="Jeong J."/>
            <person name="Song E.-S."/>
        </authorList>
    </citation>
    <scope>NUCLEOTIDE SEQUENCE [LARGE SCALE GENOMIC DNA]</scope>
    <source>
        <strain evidence="1">51987-8</strain>
    </source>
</reference>
<accession>A0A369J9Y6</accession>
<protein>
    <submittedName>
        <fullName evidence="1">Uncharacterized protein</fullName>
    </submittedName>
</protein>
<dbReference type="AlphaFoldDB" id="A0A369J9Y6"/>
<proteinExistence type="predicted"/>
<gene>
    <name evidence="1" type="ORF">Hypma_014776</name>
</gene>
<comment type="caution">
    <text evidence="1">The sequence shown here is derived from an EMBL/GenBank/DDBJ whole genome shotgun (WGS) entry which is preliminary data.</text>
</comment>
<evidence type="ECO:0000313" key="2">
    <source>
        <dbReference type="Proteomes" id="UP000076154"/>
    </source>
</evidence>
<organism evidence="1 2">
    <name type="scientific">Hypsizygus marmoreus</name>
    <name type="common">White beech mushroom</name>
    <name type="synonym">Agaricus marmoreus</name>
    <dbReference type="NCBI Taxonomy" id="39966"/>
    <lineage>
        <taxon>Eukaryota</taxon>
        <taxon>Fungi</taxon>
        <taxon>Dikarya</taxon>
        <taxon>Basidiomycota</taxon>
        <taxon>Agaricomycotina</taxon>
        <taxon>Agaricomycetes</taxon>
        <taxon>Agaricomycetidae</taxon>
        <taxon>Agaricales</taxon>
        <taxon>Tricholomatineae</taxon>
        <taxon>Lyophyllaceae</taxon>
        <taxon>Hypsizygus</taxon>
    </lineage>
</organism>
<dbReference type="EMBL" id="LUEZ02000090">
    <property type="protein sequence ID" value="RDB18678.1"/>
    <property type="molecule type" value="Genomic_DNA"/>
</dbReference>
<evidence type="ECO:0000313" key="1">
    <source>
        <dbReference type="EMBL" id="RDB18678.1"/>
    </source>
</evidence>